<dbReference type="NCBIfam" id="TIGR03519">
    <property type="entry name" value="T9SS_PorP_fam"/>
    <property type="match status" value="1"/>
</dbReference>
<keyword evidence="2" id="KW-1185">Reference proteome</keyword>
<proteinExistence type="predicted"/>
<evidence type="ECO:0000313" key="2">
    <source>
        <dbReference type="Proteomes" id="UP001597461"/>
    </source>
</evidence>
<sequence length="322" mass="35759">MIGNNIKTAIVSVEQIKNQKTNKLLMKLLRNTATVALLLISTNIHAQLNPFGNMYFQNQYLMNSAMAGTNTGWNVAAALKAQWTAIEGAPVMQAVTIDYGLLKKKVGLGFTLYNESAGIFKRTGTKISYAYHIGMGKKNENFIDLGLSAGIVDEKIDLYKVQGDLDDVSISNFNDRKVNFDGDFGIAFRLNRLTLQGSLPNLKRFLKRDLLRNVADRALFFSSISYKLPMSSAGFTSVEPKVVYRAIQNYKNIVDVGANVNLSENKLFFNAMYHSTNSTSVGIGTLYKEKLSILCLYTTNTSDLYNYSNGEVEIGIKLKMGK</sequence>
<protein>
    <submittedName>
        <fullName evidence="1">PorP/SprF family type IX secretion system membrane protein</fullName>
    </submittedName>
</protein>
<reference evidence="2" key="1">
    <citation type="journal article" date="2019" name="Int. J. Syst. Evol. Microbiol.">
        <title>The Global Catalogue of Microorganisms (GCM) 10K type strain sequencing project: providing services to taxonomists for standard genome sequencing and annotation.</title>
        <authorList>
            <consortium name="The Broad Institute Genomics Platform"/>
            <consortium name="The Broad Institute Genome Sequencing Center for Infectious Disease"/>
            <person name="Wu L."/>
            <person name="Ma J."/>
        </authorList>
    </citation>
    <scope>NUCLEOTIDE SEQUENCE [LARGE SCALE GENOMIC DNA]</scope>
    <source>
        <strain evidence="2">KCTC 42866</strain>
    </source>
</reference>
<accession>A0ABW5MGP4</accession>
<comment type="caution">
    <text evidence="1">The sequence shown here is derived from an EMBL/GenBank/DDBJ whole genome shotgun (WGS) entry which is preliminary data.</text>
</comment>
<evidence type="ECO:0000313" key="1">
    <source>
        <dbReference type="EMBL" id="MFD2582340.1"/>
    </source>
</evidence>
<dbReference type="Proteomes" id="UP001597461">
    <property type="component" value="Unassembled WGS sequence"/>
</dbReference>
<dbReference type="RefSeq" id="WP_379077100.1">
    <property type="nucleotide sequence ID" value="NZ_JBHULL010000007.1"/>
</dbReference>
<gene>
    <name evidence="1" type="ORF">ACFSR6_07565</name>
</gene>
<organism evidence="1 2">
    <name type="scientific">Pedobacter vanadiisoli</name>
    <dbReference type="NCBI Taxonomy" id="1761975"/>
    <lineage>
        <taxon>Bacteria</taxon>
        <taxon>Pseudomonadati</taxon>
        <taxon>Bacteroidota</taxon>
        <taxon>Sphingobacteriia</taxon>
        <taxon>Sphingobacteriales</taxon>
        <taxon>Sphingobacteriaceae</taxon>
        <taxon>Pedobacter</taxon>
    </lineage>
</organism>
<dbReference type="InterPro" id="IPR019861">
    <property type="entry name" value="PorP/SprF_Bacteroidetes"/>
</dbReference>
<name>A0ABW5MGP4_9SPHI</name>
<dbReference type="EMBL" id="JBHULL010000007">
    <property type="protein sequence ID" value="MFD2582340.1"/>
    <property type="molecule type" value="Genomic_DNA"/>
</dbReference>
<dbReference type="Pfam" id="PF11751">
    <property type="entry name" value="PorP_SprF"/>
    <property type="match status" value="1"/>
</dbReference>